<name>A0A1J5T717_9ARCH</name>
<dbReference type="NCBIfam" id="TIGR01409">
    <property type="entry name" value="TAT_signal_seq"/>
    <property type="match status" value="1"/>
</dbReference>
<dbReference type="PROSITE" id="PS51318">
    <property type="entry name" value="TAT"/>
    <property type="match status" value="1"/>
</dbReference>
<feature type="compositionally biased region" description="Basic and acidic residues" evidence="5">
    <location>
        <begin position="1"/>
        <end position="13"/>
    </location>
</feature>
<gene>
    <name evidence="7" type="ORF">BEU04_01640</name>
</gene>
<keyword evidence="3" id="KW-0408">Iron</keyword>
<dbReference type="GO" id="GO:0046872">
    <property type="term" value="F:metal ion binding"/>
    <property type="evidence" value="ECO:0007669"/>
    <property type="project" value="UniProtKB-KW"/>
</dbReference>
<accession>A0A1J5T717</accession>
<reference evidence="7 8" key="1">
    <citation type="submission" date="2016-08" db="EMBL/GenBank/DDBJ databases">
        <title>New Insights into Marine Group III Euryarchaeota, from dark to light.</title>
        <authorList>
            <person name="Haro-Moreno J.M."/>
            <person name="Rodriguez-Valera F."/>
            <person name="Lopez-Garcia P."/>
            <person name="Moreira D."/>
            <person name="Martin-Cuadrado A.B."/>
        </authorList>
    </citation>
    <scope>NUCLEOTIDE SEQUENCE [LARGE SCALE GENOMIC DNA]</scope>
    <source>
        <strain evidence="7">CG-Bathy1</strain>
    </source>
</reference>
<evidence type="ECO:0000313" key="8">
    <source>
        <dbReference type="Proteomes" id="UP000183815"/>
    </source>
</evidence>
<protein>
    <recommendedName>
        <fullName evidence="6">Rieske domain-containing protein</fullName>
    </recommendedName>
</protein>
<evidence type="ECO:0000256" key="3">
    <source>
        <dbReference type="ARBA" id="ARBA00023004"/>
    </source>
</evidence>
<keyword evidence="1" id="KW-0001">2Fe-2S</keyword>
<organism evidence="7 8">
    <name type="scientific">Marine Group III euryarchaeote CG-Bathy1</name>
    <dbReference type="NCBI Taxonomy" id="1889001"/>
    <lineage>
        <taxon>Archaea</taxon>
        <taxon>Methanobacteriati</taxon>
        <taxon>Thermoplasmatota</taxon>
        <taxon>Thermoplasmata</taxon>
        <taxon>Candidatus Thermoprofundales</taxon>
    </lineage>
</organism>
<keyword evidence="2" id="KW-0479">Metal-binding</keyword>
<evidence type="ECO:0000313" key="7">
    <source>
        <dbReference type="EMBL" id="OIR16663.1"/>
    </source>
</evidence>
<dbReference type="Proteomes" id="UP000183815">
    <property type="component" value="Unassembled WGS sequence"/>
</dbReference>
<sequence length="268" mass="29436">MTKKQDADTDKTSGEPVPPEIKITRRGFMKGSIGLAAAGLVGASSVPALKSLIPPPVTRCDPDAAEDRLVYKSQEGEWWDNLSGEFTRKEDLQINQSAIVWWKPKELEEELGVCEMTLNVVKVQTSALTVIIEEKEQEDAVQSISEWGVIDDDGTSVVMAFNTYKCPHLCCKPVFVEEERTSPISGIPVQFNFQCPCHLSLFDPTTVIDDSRAADDPNVGIESSPVMVAQLVEGPAPWGLPMVPLIERDGVLVGRTENIDWLKYCGMG</sequence>
<dbReference type="PROSITE" id="PS51296">
    <property type="entry name" value="RIESKE"/>
    <property type="match status" value="1"/>
</dbReference>
<keyword evidence="4" id="KW-0411">Iron-sulfur</keyword>
<dbReference type="AlphaFoldDB" id="A0A1J5T717"/>
<dbReference type="InterPro" id="IPR017941">
    <property type="entry name" value="Rieske_2Fe-2S"/>
</dbReference>
<dbReference type="EMBL" id="MIYU01000012">
    <property type="protein sequence ID" value="OIR16663.1"/>
    <property type="molecule type" value="Genomic_DNA"/>
</dbReference>
<evidence type="ECO:0000256" key="2">
    <source>
        <dbReference type="ARBA" id="ARBA00022723"/>
    </source>
</evidence>
<evidence type="ECO:0000256" key="1">
    <source>
        <dbReference type="ARBA" id="ARBA00022714"/>
    </source>
</evidence>
<proteinExistence type="predicted"/>
<dbReference type="Gene3D" id="2.102.10.10">
    <property type="entry name" value="Rieske [2Fe-2S] iron-sulphur domain"/>
    <property type="match status" value="1"/>
</dbReference>
<dbReference type="InterPro" id="IPR019546">
    <property type="entry name" value="TAT_signal_bac_arc"/>
</dbReference>
<dbReference type="InterPro" id="IPR006311">
    <property type="entry name" value="TAT_signal"/>
</dbReference>
<dbReference type="GO" id="GO:0051537">
    <property type="term" value="F:2 iron, 2 sulfur cluster binding"/>
    <property type="evidence" value="ECO:0007669"/>
    <property type="project" value="UniProtKB-KW"/>
</dbReference>
<dbReference type="InterPro" id="IPR036922">
    <property type="entry name" value="Rieske_2Fe-2S_sf"/>
</dbReference>
<feature type="domain" description="Rieske" evidence="6">
    <location>
        <begin position="166"/>
        <end position="254"/>
    </location>
</feature>
<comment type="caution">
    <text evidence="7">The sequence shown here is derived from an EMBL/GenBank/DDBJ whole genome shotgun (WGS) entry which is preliminary data.</text>
</comment>
<evidence type="ECO:0000256" key="5">
    <source>
        <dbReference type="SAM" id="MobiDB-lite"/>
    </source>
</evidence>
<dbReference type="SUPFAM" id="SSF50022">
    <property type="entry name" value="ISP domain"/>
    <property type="match status" value="1"/>
</dbReference>
<evidence type="ECO:0000256" key="4">
    <source>
        <dbReference type="ARBA" id="ARBA00023014"/>
    </source>
</evidence>
<feature type="region of interest" description="Disordered" evidence="5">
    <location>
        <begin position="1"/>
        <end position="20"/>
    </location>
</feature>
<evidence type="ECO:0000259" key="6">
    <source>
        <dbReference type="PROSITE" id="PS51296"/>
    </source>
</evidence>